<reference evidence="5" key="1">
    <citation type="submission" date="2005-08" db="EMBL/GenBank/DDBJ databases">
        <title>Complete sequence of Chlorobium chlorochromatii CaD3.</title>
        <authorList>
            <person name="Copeland A."/>
            <person name="Lucas S."/>
            <person name="Lapidus A."/>
            <person name="Barry K."/>
            <person name="Detter J.C."/>
            <person name="Glavina T."/>
            <person name="Hammon N."/>
            <person name="Israni S."/>
            <person name="Pitluck S."/>
            <person name="Bryant D."/>
            <person name="Schmutz J."/>
            <person name="Larimer F."/>
            <person name="Land M."/>
            <person name="Kyrpides N."/>
            <person name="Ivanova N."/>
            <person name="Richardson P."/>
        </authorList>
    </citation>
    <scope>NUCLEOTIDE SEQUENCE [LARGE SCALE GENOMIC DNA]</scope>
    <source>
        <strain evidence="5">CaD3</strain>
    </source>
</reference>
<dbReference type="Pfam" id="PF12833">
    <property type="entry name" value="HTH_18"/>
    <property type="match status" value="1"/>
</dbReference>
<evidence type="ECO:0000313" key="5">
    <source>
        <dbReference type="EMBL" id="ABB27684.1"/>
    </source>
</evidence>
<dbReference type="Gene3D" id="1.10.10.60">
    <property type="entry name" value="Homeodomain-like"/>
    <property type="match status" value="2"/>
</dbReference>
<dbReference type="GO" id="GO:0003700">
    <property type="term" value="F:DNA-binding transcription factor activity"/>
    <property type="evidence" value="ECO:0007669"/>
    <property type="project" value="InterPro"/>
</dbReference>
<dbReference type="SMART" id="SM00342">
    <property type="entry name" value="HTH_ARAC"/>
    <property type="match status" value="1"/>
</dbReference>
<dbReference type="InterPro" id="IPR018062">
    <property type="entry name" value="HTH_AraC-typ_CS"/>
</dbReference>
<keyword evidence="3" id="KW-0804">Transcription</keyword>
<gene>
    <name evidence="5" type="ordered locus">Cag_0411</name>
</gene>
<dbReference type="GO" id="GO:0043565">
    <property type="term" value="F:sequence-specific DNA binding"/>
    <property type="evidence" value="ECO:0007669"/>
    <property type="project" value="InterPro"/>
</dbReference>
<evidence type="ECO:0000256" key="1">
    <source>
        <dbReference type="ARBA" id="ARBA00023015"/>
    </source>
</evidence>
<accession>Q3ATJ1</accession>
<dbReference type="STRING" id="340177.Cag_0411"/>
<name>Q3ATJ1_CHLCH</name>
<dbReference type="HOGENOM" id="CLU_885213_0_0_10"/>
<dbReference type="PROSITE" id="PS01124">
    <property type="entry name" value="HTH_ARAC_FAMILY_2"/>
    <property type="match status" value="1"/>
</dbReference>
<organism evidence="5">
    <name type="scientific">Chlorobium chlorochromatii (strain CaD3)</name>
    <dbReference type="NCBI Taxonomy" id="340177"/>
    <lineage>
        <taxon>Bacteria</taxon>
        <taxon>Pseudomonadati</taxon>
        <taxon>Chlorobiota</taxon>
        <taxon>Chlorobiia</taxon>
        <taxon>Chlorobiales</taxon>
        <taxon>Chlorobiaceae</taxon>
        <taxon>Chlorobium/Pelodictyon group</taxon>
        <taxon>Chlorobium</taxon>
    </lineage>
</organism>
<keyword evidence="2" id="KW-0238">DNA-binding</keyword>
<dbReference type="InterPro" id="IPR018060">
    <property type="entry name" value="HTH_AraC"/>
</dbReference>
<evidence type="ECO:0000259" key="4">
    <source>
        <dbReference type="PROSITE" id="PS01124"/>
    </source>
</evidence>
<protein>
    <submittedName>
        <fullName evidence="5">Transcriptional regulator, AraC family</fullName>
    </submittedName>
</protein>
<dbReference type="InterPro" id="IPR053142">
    <property type="entry name" value="PchR_regulatory_protein"/>
</dbReference>
<dbReference type="PANTHER" id="PTHR47893:SF1">
    <property type="entry name" value="REGULATORY PROTEIN PCHR"/>
    <property type="match status" value="1"/>
</dbReference>
<dbReference type="KEGG" id="cch:Cag_0411"/>
<sequence>MQASHKAPIHQNSAFSKKVDEAALLSPIHSLVPSEAGEVVCNTVQLSAGMSMQWCTLHCSNAVLHEGTLLPIATLTDHWEEPMLCIYHSANGRFSFADAVEGLDGEEMMFGGKECLITYTQERHALLCMEATKGKVELSTLILSKSLLLELLDSNYAMLLLDGLQVSSAPSAHLHALPPHVTKLLEPPQQSPSPNLPNLPLDSLACLTLQVRVLDYLAALLQMVLHRAEHEKNAATLSERIEHLHSTLMQYEGKIPPLQELAKRYNLSVRTLQTAFVARYGSTIGAYITRYRLEQAHRKLLESDLPMKIISRNLGYSHVNHFITAFSRHFGYSPGSVRKTASPKKGNS</sequence>
<dbReference type="PANTHER" id="PTHR47893">
    <property type="entry name" value="REGULATORY PROTEIN PCHR"/>
    <property type="match status" value="1"/>
</dbReference>
<dbReference type="EMBL" id="CP000108">
    <property type="protein sequence ID" value="ABB27684.1"/>
    <property type="molecule type" value="Genomic_DNA"/>
</dbReference>
<dbReference type="AlphaFoldDB" id="Q3ATJ1"/>
<proteinExistence type="predicted"/>
<dbReference type="eggNOG" id="COG2207">
    <property type="taxonomic scope" value="Bacteria"/>
</dbReference>
<keyword evidence="1" id="KW-0805">Transcription regulation</keyword>
<evidence type="ECO:0000256" key="2">
    <source>
        <dbReference type="ARBA" id="ARBA00023125"/>
    </source>
</evidence>
<feature type="domain" description="HTH araC/xylS-type" evidence="4">
    <location>
        <begin position="239"/>
        <end position="340"/>
    </location>
</feature>
<evidence type="ECO:0000256" key="3">
    <source>
        <dbReference type="ARBA" id="ARBA00023163"/>
    </source>
</evidence>
<dbReference type="SUPFAM" id="SSF46689">
    <property type="entry name" value="Homeodomain-like"/>
    <property type="match status" value="1"/>
</dbReference>
<dbReference type="InterPro" id="IPR009057">
    <property type="entry name" value="Homeodomain-like_sf"/>
</dbReference>
<dbReference type="PROSITE" id="PS00041">
    <property type="entry name" value="HTH_ARAC_FAMILY_1"/>
    <property type="match status" value="1"/>
</dbReference>